<feature type="transmembrane region" description="Helical" evidence="1">
    <location>
        <begin position="141"/>
        <end position="170"/>
    </location>
</feature>
<evidence type="ECO:0008006" key="4">
    <source>
        <dbReference type="Google" id="ProtNLM"/>
    </source>
</evidence>
<dbReference type="AlphaFoldDB" id="A0A6I6MZG8"/>
<evidence type="ECO:0000256" key="1">
    <source>
        <dbReference type="SAM" id="Phobius"/>
    </source>
</evidence>
<protein>
    <recommendedName>
        <fullName evidence="4">DUF3592 domain-containing protein</fullName>
    </recommendedName>
</protein>
<proteinExistence type="predicted"/>
<reference evidence="2 3" key="1">
    <citation type="submission" date="2019-12" db="EMBL/GenBank/DDBJ databases">
        <title>Streptomyces sp. strain T44 isolated from rhizosphere soil of Broussonetia papyrifera.</title>
        <authorList>
            <person name="Mo P."/>
        </authorList>
    </citation>
    <scope>NUCLEOTIDE SEQUENCE [LARGE SCALE GENOMIC DNA]</scope>
    <source>
        <strain evidence="2 3">T44</strain>
    </source>
</reference>
<name>A0A6I6MZG8_9ACTN</name>
<organism evidence="2 3">
    <name type="scientific">Streptomyces broussonetiae</name>
    <dbReference type="NCBI Taxonomy" id="2686304"/>
    <lineage>
        <taxon>Bacteria</taxon>
        <taxon>Bacillati</taxon>
        <taxon>Actinomycetota</taxon>
        <taxon>Actinomycetes</taxon>
        <taxon>Kitasatosporales</taxon>
        <taxon>Streptomycetaceae</taxon>
        <taxon>Streptomyces</taxon>
    </lineage>
</organism>
<dbReference type="KEGG" id="sbro:GQF42_23375"/>
<keyword evidence="3" id="KW-1185">Reference proteome</keyword>
<keyword evidence="1" id="KW-0812">Transmembrane</keyword>
<gene>
    <name evidence="2" type="ORF">GQF42_23375</name>
</gene>
<feature type="transmembrane region" description="Helical" evidence="1">
    <location>
        <begin position="12"/>
        <end position="30"/>
    </location>
</feature>
<dbReference type="Proteomes" id="UP000436138">
    <property type="component" value="Chromosome"/>
</dbReference>
<feature type="transmembrane region" description="Helical" evidence="1">
    <location>
        <begin position="36"/>
        <end position="60"/>
    </location>
</feature>
<dbReference type="EMBL" id="CP047020">
    <property type="protein sequence ID" value="QHA05833.1"/>
    <property type="molecule type" value="Genomic_DNA"/>
</dbReference>
<evidence type="ECO:0000313" key="3">
    <source>
        <dbReference type="Proteomes" id="UP000436138"/>
    </source>
</evidence>
<dbReference type="RefSeq" id="WP_158922907.1">
    <property type="nucleotide sequence ID" value="NZ_CP047020.1"/>
</dbReference>
<keyword evidence="1" id="KW-1133">Transmembrane helix</keyword>
<evidence type="ECO:0000313" key="2">
    <source>
        <dbReference type="EMBL" id="QHA05833.1"/>
    </source>
</evidence>
<keyword evidence="1" id="KW-0472">Membrane</keyword>
<accession>A0A6I6MZG8</accession>
<sequence length="173" mass="17751">MAPTDTPAPARAYRVWWAGGAAFAAVACAPRVAGGVAVWCCAPALLACGWMGTLGGGWLLCAARALRARGVVAEGRLERPCEKSVDDAVLRCHVYAYTGTRGEPRTCTCVDTRGAAWVRVLYDPADPDGSSRIGTRTAGMLAFGVLLLPAFGVPALVGRAGAAVLAVFLACAG</sequence>